<dbReference type="InterPro" id="IPR007219">
    <property type="entry name" value="XnlR_reg_dom"/>
</dbReference>
<feature type="region of interest" description="Disordered" evidence="6">
    <location>
        <begin position="665"/>
        <end position="732"/>
    </location>
</feature>
<reference evidence="8" key="1">
    <citation type="submission" date="2023-02" db="EMBL/GenBank/DDBJ databases">
        <title>Identification and recombinant expression of a fungal hydrolase from Papiliotrema laurentii that hydrolyzes apple cutin and clears colloidal polyester polyurethane.</title>
        <authorList>
            <consortium name="DOE Joint Genome Institute"/>
            <person name="Roman V.A."/>
            <person name="Bojanowski C."/>
            <person name="Crable B.R."/>
            <person name="Wagner D.N."/>
            <person name="Hung C.S."/>
            <person name="Nadeau L.J."/>
            <person name="Schratz L."/>
            <person name="Haridas S."/>
            <person name="Pangilinan J."/>
            <person name="Lipzen A."/>
            <person name="Na H."/>
            <person name="Yan M."/>
            <person name="Ng V."/>
            <person name="Grigoriev I.V."/>
            <person name="Spatafora J.W."/>
            <person name="Barlow D."/>
            <person name="Biffinger J."/>
            <person name="Kelley-Loughnane N."/>
            <person name="Varaljay V.A."/>
            <person name="Crookes-Goodson W.J."/>
        </authorList>
    </citation>
    <scope>NUCLEOTIDE SEQUENCE</scope>
    <source>
        <strain evidence="8">5307AH</strain>
    </source>
</reference>
<name>A0AAD9FSA3_PAPLA</name>
<evidence type="ECO:0000256" key="5">
    <source>
        <dbReference type="ARBA" id="ARBA00023242"/>
    </source>
</evidence>
<dbReference type="SMART" id="SM00066">
    <property type="entry name" value="GAL4"/>
    <property type="match status" value="2"/>
</dbReference>
<proteinExistence type="predicted"/>
<sequence length="767" mass="84547">MSTMNDQASSNDLGGAGEANAISGRKSRSRSGCLSCRTTRVKCGEQRPACSRCVERKQQCLYPPPNAAPRRQTQPRPVKSCDPCRKRKARCDGRPGEACGSCQSRGVACVWRSSPRSVSVEMRAEARSASPSRSNPGMGLAPATSGPGSAWGGLDLGSGSFRGMPGSSSMSSAERVVSGGDEVDVKALLKLYFSTVHQFGLFCFVHEPDFWERYAQHKIPASLILIMAASAIRFGGRAESQALFAQADEWAMEAGDRLLSTVFDEFGATELMEVVLCHHYDFQSGRYSRGWMMGGMATRMMTFLRLNMLDETPHPHPKPFLSVETLRRLAWAVWYLDATMDGGNFGFATIAEGAMTIQLPCDERSFFLHQPVTTQPLVPSPLDLGQPANLGLAAHVIRAMYARQILADVHSRLQRRLVPPTAIAEFVLQAVARSTAVLESLPPDLSYNRSLYYAYKDQQSLLLHLHVMRNTARRHVALLRILAADHLVDGLADIAQQRRDLIDEATALSNLMADAIDHQVVMDPQMAMHAYNGIEVLLFQPLRQQMEQLDVTIGRDQVAERLKPLLNVVRTLAQRSELVNLIHPEAVNRMIRMGYTDDLTNEDIMAVLRQVGPRPVRLTVRKVHCLANADAEFDFNESFWRYELSLSRHNPTDLTAQSPNDRLLEVQSDTSPNHPPPPAPPIPVFQKTGDPSTEDPLARLQSFLATNSRRNSDSQPDVESGQGGRPALADGSLGLPYRELESMLGMPAGEDNGAFPLPWFFSGSSGQ</sequence>
<feature type="compositionally biased region" description="Polar residues" evidence="6">
    <location>
        <begin position="703"/>
        <end position="717"/>
    </location>
</feature>
<feature type="domain" description="Zn(2)-C6 fungal-type" evidence="7">
    <location>
        <begin position="80"/>
        <end position="111"/>
    </location>
</feature>
<dbReference type="CDD" id="cd00067">
    <property type="entry name" value="GAL4"/>
    <property type="match status" value="2"/>
</dbReference>
<dbReference type="Pfam" id="PF00172">
    <property type="entry name" value="Zn_clus"/>
    <property type="match status" value="2"/>
</dbReference>
<dbReference type="CDD" id="cd12148">
    <property type="entry name" value="fungal_TF_MHR"/>
    <property type="match status" value="1"/>
</dbReference>
<dbReference type="InterPro" id="IPR036864">
    <property type="entry name" value="Zn2-C6_fun-type_DNA-bd_sf"/>
</dbReference>
<evidence type="ECO:0000256" key="3">
    <source>
        <dbReference type="ARBA" id="ARBA00023015"/>
    </source>
</evidence>
<evidence type="ECO:0000313" key="9">
    <source>
        <dbReference type="Proteomes" id="UP001182556"/>
    </source>
</evidence>
<dbReference type="PANTHER" id="PTHR47338">
    <property type="entry name" value="ZN(II)2CYS6 TRANSCRIPTION FACTOR (EUROFUNG)-RELATED"/>
    <property type="match status" value="1"/>
</dbReference>
<evidence type="ECO:0000256" key="6">
    <source>
        <dbReference type="SAM" id="MobiDB-lite"/>
    </source>
</evidence>
<keyword evidence="5" id="KW-0539">Nucleus</keyword>
<keyword evidence="4" id="KW-0804">Transcription</keyword>
<dbReference type="PRINTS" id="PR00755">
    <property type="entry name" value="AFLATOXINBRP"/>
</dbReference>
<dbReference type="EMBL" id="JAODAN010000003">
    <property type="protein sequence ID" value="KAK1925256.1"/>
    <property type="molecule type" value="Genomic_DNA"/>
</dbReference>
<comment type="caution">
    <text evidence="8">The sequence shown here is derived from an EMBL/GenBank/DDBJ whole genome shotgun (WGS) entry which is preliminary data.</text>
</comment>
<dbReference type="GO" id="GO:0000981">
    <property type="term" value="F:DNA-binding transcription factor activity, RNA polymerase II-specific"/>
    <property type="evidence" value="ECO:0007669"/>
    <property type="project" value="InterPro"/>
</dbReference>
<feature type="domain" description="Zn(2)-C6 fungal-type" evidence="7">
    <location>
        <begin position="32"/>
        <end position="62"/>
    </location>
</feature>
<dbReference type="GO" id="GO:0003677">
    <property type="term" value="F:DNA binding"/>
    <property type="evidence" value="ECO:0007669"/>
    <property type="project" value="InterPro"/>
</dbReference>
<keyword evidence="3" id="KW-0805">Transcription regulation</keyword>
<dbReference type="GO" id="GO:0008270">
    <property type="term" value="F:zinc ion binding"/>
    <property type="evidence" value="ECO:0007669"/>
    <property type="project" value="InterPro"/>
</dbReference>
<evidence type="ECO:0000259" key="7">
    <source>
        <dbReference type="PROSITE" id="PS50048"/>
    </source>
</evidence>
<evidence type="ECO:0000256" key="1">
    <source>
        <dbReference type="ARBA" id="ARBA00004123"/>
    </source>
</evidence>
<dbReference type="PROSITE" id="PS00463">
    <property type="entry name" value="ZN2_CY6_FUNGAL_1"/>
    <property type="match status" value="2"/>
</dbReference>
<dbReference type="Gene3D" id="4.10.240.10">
    <property type="entry name" value="Zn(2)-C6 fungal-type DNA-binding domain"/>
    <property type="match status" value="2"/>
</dbReference>
<gene>
    <name evidence="8" type="ORF">DB88DRAFT_538716</name>
</gene>
<feature type="region of interest" description="Disordered" evidence="6">
    <location>
        <begin position="123"/>
        <end position="147"/>
    </location>
</feature>
<keyword evidence="2" id="KW-0479">Metal-binding</keyword>
<dbReference type="Proteomes" id="UP001182556">
    <property type="component" value="Unassembled WGS sequence"/>
</dbReference>
<dbReference type="AlphaFoldDB" id="A0AAD9FSA3"/>
<evidence type="ECO:0000313" key="8">
    <source>
        <dbReference type="EMBL" id="KAK1925256.1"/>
    </source>
</evidence>
<evidence type="ECO:0000256" key="4">
    <source>
        <dbReference type="ARBA" id="ARBA00023163"/>
    </source>
</evidence>
<dbReference type="Pfam" id="PF04082">
    <property type="entry name" value="Fungal_trans"/>
    <property type="match status" value="1"/>
</dbReference>
<dbReference type="GO" id="GO:0006351">
    <property type="term" value="P:DNA-templated transcription"/>
    <property type="evidence" value="ECO:0007669"/>
    <property type="project" value="InterPro"/>
</dbReference>
<dbReference type="GO" id="GO:0005634">
    <property type="term" value="C:nucleus"/>
    <property type="evidence" value="ECO:0007669"/>
    <property type="project" value="UniProtKB-SubCell"/>
</dbReference>
<dbReference type="InterPro" id="IPR001138">
    <property type="entry name" value="Zn2Cys6_DnaBD"/>
</dbReference>
<evidence type="ECO:0000256" key="2">
    <source>
        <dbReference type="ARBA" id="ARBA00022723"/>
    </source>
</evidence>
<feature type="compositionally biased region" description="Polar residues" evidence="6">
    <location>
        <begin position="1"/>
        <end position="12"/>
    </location>
</feature>
<comment type="subcellular location">
    <subcellularLocation>
        <location evidence="1">Nucleus</location>
    </subcellularLocation>
</comment>
<dbReference type="PANTHER" id="PTHR47338:SF7">
    <property type="entry name" value="ZN(II)2CYS6 TRANSCRIPTION FACTOR (EUROFUNG)"/>
    <property type="match status" value="1"/>
</dbReference>
<feature type="compositionally biased region" description="Pro residues" evidence="6">
    <location>
        <begin position="673"/>
        <end position="683"/>
    </location>
</feature>
<dbReference type="SUPFAM" id="SSF57701">
    <property type="entry name" value="Zn2/Cys6 DNA-binding domain"/>
    <property type="match status" value="2"/>
</dbReference>
<dbReference type="PROSITE" id="PS50048">
    <property type="entry name" value="ZN2_CY6_FUNGAL_2"/>
    <property type="match status" value="2"/>
</dbReference>
<dbReference type="InterPro" id="IPR050815">
    <property type="entry name" value="TF_fung"/>
</dbReference>
<organism evidence="8 9">
    <name type="scientific">Papiliotrema laurentii</name>
    <name type="common">Cryptococcus laurentii</name>
    <dbReference type="NCBI Taxonomy" id="5418"/>
    <lineage>
        <taxon>Eukaryota</taxon>
        <taxon>Fungi</taxon>
        <taxon>Dikarya</taxon>
        <taxon>Basidiomycota</taxon>
        <taxon>Agaricomycotina</taxon>
        <taxon>Tremellomycetes</taxon>
        <taxon>Tremellales</taxon>
        <taxon>Rhynchogastremaceae</taxon>
        <taxon>Papiliotrema</taxon>
    </lineage>
</organism>
<feature type="region of interest" description="Disordered" evidence="6">
    <location>
        <begin position="1"/>
        <end position="33"/>
    </location>
</feature>
<keyword evidence="9" id="KW-1185">Reference proteome</keyword>
<protein>
    <recommendedName>
        <fullName evidence="7">Zn(2)-C6 fungal-type domain-containing protein</fullName>
    </recommendedName>
</protein>
<accession>A0AAD9FSA3</accession>